<organism evidence="1 2">
    <name type="scientific">Syntrophomonas wolfei</name>
    <dbReference type="NCBI Taxonomy" id="863"/>
    <lineage>
        <taxon>Bacteria</taxon>
        <taxon>Bacillati</taxon>
        <taxon>Bacillota</taxon>
        <taxon>Clostridia</taxon>
        <taxon>Eubacteriales</taxon>
        <taxon>Syntrophomonadaceae</taxon>
        <taxon>Syntrophomonas</taxon>
    </lineage>
</organism>
<proteinExistence type="predicted"/>
<protein>
    <submittedName>
        <fullName evidence="1">Uncharacterized protein</fullName>
    </submittedName>
</protein>
<dbReference type="Proteomes" id="UP000263273">
    <property type="component" value="Unassembled WGS sequence"/>
</dbReference>
<sequence>MFIGYNINQLFIAFIAPCSAPRAEVAGWRWDIIKMHGVILFTRDILGALLRCSAGNNSL</sequence>
<comment type="caution">
    <text evidence="1">The sequence shown here is derived from an EMBL/GenBank/DDBJ whole genome shotgun (WGS) entry which is preliminary data.</text>
</comment>
<reference evidence="1 2" key="1">
    <citation type="journal article" date="2018" name="Nat. Biotechnol.">
        <title>A standardized bacterial taxonomy based on genome phylogeny substantially revises the tree of life.</title>
        <authorList>
            <person name="Parks D.H."/>
            <person name="Chuvochina M."/>
            <person name="Waite D.W."/>
            <person name="Rinke C."/>
            <person name="Skarshewski A."/>
            <person name="Chaumeil P.A."/>
            <person name="Hugenholtz P."/>
        </authorList>
    </citation>
    <scope>NUCLEOTIDE SEQUENCE [LARGE SCALE GENOMIC DNA]</scope>
    <source>
        <strain evidence="1">UBA10948</strain>
    </source>
</reference>
<accession>A0A354YVH1</accession>
<dbReference type="STRING" id="378794.GCA_001570625_01996"/>
<dbReference type="AlphaFoldDB" id="A0A354YVH1"/>
<gene>
    <name evidence="1" type="ORF">DDZ44_05435</name>
</gene>
<dbReference type="EMBL" id="DNZF01000118">
    <property type="protein sequence ID" value="HBK53358.1"/>
    <property type="molecule type" value="Genomic_DNA"/>
</dbReference>
<name>A0A354YVH1_9FIRM</name>
<evidence type="ECO:0000313" key="1">
    <source>
        <dbReference type="EMBL" id="HBK53358.1"/>
    </source>
</evidence>
<evidence type="ECO:0000313" key="2">
    <source>
        <dbReference type="Proteomes" id="UP000263273"/>
    </source>
</evidence>